<feature type="domain" description="Carbamoyl-phosphate synthase small subunit N-terminal" evidence="10">
    <location>
        <begin position="5"/>
        <end position="135"/>
    </location>
</feature>
<dbReference type="PRINTS" id="PR00097">
    <property type="entry name" value="ANTSNTHASEII"/>
</dbReference>
<dbReference type="InterPro" id="IPR017926">
    <property type="entry name" value="GATASE"/>
</dbReference>
<dbReference type="Pfam" id="PF00117">
    <property type="entry name" value="GATase"/>
    <property type="match status" value="1"/>
</dbReference>
<evidence type="ECO:0000256" key="4">
    <source>
        <dbReference type="ARBA" id="ARBA00022598"/>
    </source>
</evidence>
<dbReference type="SMART" id="SM01097">
    <property type="entry name" value="CPSase_sm_chain"/>
    <property type="match status" value="1"/>
</dbReference>
<dbReference type="PANTHER" id="PTHR43418">
    <property type="entry name" value="MULTIFUNCTIONAL TRYPTOPHAN BIOSYNTHESIS PROTEIN-RELATED"/>
    <property type="match status" value="1"/>
</dbReference>
<dbReference type="Gene3D" id="3.50.30.20">
    <property type="entry name" value="Carbamoyl-phosphate synthase small subunit, N-terminal domain"/>
    <property type="match status" value="1"/>
</dbReference>
<dbReference type="GO" id="GO:0004088">
    <property type="term" value="F:carbamoyl-phosphate synthase (glutamine-hydrolyzing) activity"/>
    <property type="evidence" value="ECO:0007669"/>
    <property type="project" value="UniProtKB-EC"/>
</dbReference>
<comment type="caution">
    <text evidence="11">The sequence shown here is derived from an EMBL/GenBank/DDBJ whole genome shotgun (WGS) entry which is preliminary data.</text>
</comment>
<dbReference type="PANTHER" id="PTHR43418:SF7">
    <property type="entry name" value="CARBAMOYL-PHOSPHATE SYNTHASE SMALL CHAIN"/>
    <property type="match status" value="1"/>
</dbReference>
<dbReference type="SUPFAM" id="SSF52021">
    <property type="entry name" value="Carbamoyl phosphate synthetase, small subunit N-terminal domain"/>
    <property type="match status" value="1"/>
</dbReference>
<keyword evidence="7" id="KW-0315">Glutamine amidotransferase</keyword>
<dbReference type="PRINTS" id="PR00099">
    <property type="entry name" value="CPSGATASE"/>
</dbReference>
<dbReference type="GO" id="GO:0006541">
    <property type="term" value="P:glutamine metabolic process"/>
    <property type="evidence" value="ECO:0007669"/>
    <property type="project" value="InterPro"/>
</dbReference>
<dbReference type="PROSITE" id="PS51273">
    <property type="entry name" value="GATASE_TYPE_1"/>
    <property type="match status" value="1"/>
</dbReference>
<accession>A0A645B2J3</accession>
<dbReference type="PRINTS" id="PR00096">
    <property type="entry name" value="GATASE"/>
</dbReference>
<dbReference type="InterPro" id="IPR002474">
    <property type="entry name" value="CarbamoylP_synth_ssu_N"/>
</dbReference>
<dbReference type="EC" id="6.3.5.5" evidence="3"/>
<dbReference type="InterPro" id="IPR050472">
    <property type="entry name" value="Anth_synth/Amidotransfase"/>
</dbReference>
<organism evidence="11">
    <name type="scientific">bioreactor metagenome</name>
    <dbReference type="NCBI Taxonomy" id="1076179"/>
    <lineage>
        <taxon>unclassified sequences</taxon>
        <taxon>metagenomes</taxon>
        <taxon>ecological metagenomes</taxon>
    </lineage>
</organism>
<dbReference type="AlphaFoldDB" id="A0A645B2J3"/>
<keyword evidence="4 11" id="KW-0436">Ligase</keyword>
<dbReference type="Pfam" id="PF00988">
    <property type="entry name" value="CPSase_sm_chain"/>
    <property type="match status" value="1"/>
</dbReference>
<proteinExistence type="inferred from homology"/>
<comment type="pathway">
    <text evidence="1">Amino-acid biosynthesis; L-arginine biosynthesis; carbamoyl phosphate from bicarbonate: step 1/1.</text>
</comment>
<comment type="catalytic activity">
    <reaction evidence="9">
        <text>hydrogencarbonate + L-glutamine + 2 ATP + H2O = carbamoyl phosphate + L-glutamate + 2 ADP + phosphate + 2 H(+)</text>
        <dbReference type="Rhea" id="RHEA:18633"/>
        <dbReference type="ChEBI" id="CHEBI:15377"/>
        <dbReference type="ChEBI" id="CHEBI:15378"/>
        <dbReference type="ChEBI" id="CHEBI:17544"/>
        <dbReference type="ChEBI" id="CHEBI:29985"/>
        <dbReference type="ChEBI" id="CHEBI:30616"/>
        <dbReference type="ChEBI" id="CHEBI:43474"/>
        <dbReference type="ChEBI" id="CHEBI:58228"/>
        <dbReference type="ChEBI" id="CHEBI:58359"/>
        <dbReference type="ChEBI" id="CHEBI:456216"/>
        <dbReference type="EC" id="6.3.5.5"/>
    </reaction>
</comment>
<dbReference type="NCBIfam" id="NF009475">
    <property type="entry name" value="PRK12838.1"/>
    <property type="match status" value="1"/>
</dbReference>
<evidence type="ECO:0000256" key="6">
    <source>
        <dbReference type="ARBA" id="ARBA00022840"/>
    </source>
</evidence>
<evidence type="ECO:0000259" key="10">
    <source>
        <dbReference type="SMART" id="SM01097"/>
    </source>
</evidence>
<evidence type="ECO:0000256" key="1">
    <source>
        <dbReference type="ARBA" id="ARBA00005077"/>
    </source>
</evidence>
<dbReference type="CDD" id="cd01744">
    <property type="entry name" value="GATase1_CPSase"/>
    <property type="match status" value="1"/>
</dbReference>
<dbReference type="SUPFAM" id="SSF52317">
    <property type="entry name" value="Class I glutamine amidotransferase-like"/>
    <property type="match status" value="1"/>
</dbReference>
<keyword evidence="6" id="KW-0067">ATP-binding</keyword>
<evidence type="ECO:0000313" key="11">
    <source>
        <dbReference type="EMBL" id="MPM59639.1"/>
    </source>
</evidence>
<dbReference type="InterPro" id="IPR029062">
    <property type="entry name" value="Class_I_gatase-like"/>
</dbReference>
<keyword evidence="5" id="KW-0547">Nucleotide-binding</keyword>
<evidence type="ECO:0000256" key="3">
    <source>
        <dbReference type="ARBA" id="ARBA00012738"/>
    </source>
</evidence>
<dbReference type="InterPro" id="IPR006274">
    <property type="entry name" value="CarbamoylP_synth_ssu"/>
</dbReference>
<dbReference type="NCBIfam" id="TIGR01368">
    <property type="entry name" value="CPSaseIIsmall"/>
    <property type="match status" value="1"/>
</dbReference>
<evidence type="ECO:0000256" key="5">
    <source>
        <dbReference type="ARBA" id="ARBA00022741"/>
    </source>
</evidence>
<dbReference type="InterPro" id="IPR036480">
    <property type="entry name" value="CarbP_synth_ssu_N_sf"/>
</dbReference>
<dbReference type="GO" id="GO:0006207">
    <property type="term" value="P:'de novo' pyrimidine nucleobase biosynthetic process"/>
    <property type="evidence" value="ECO:0007669"/>
    <property type="project" value="InterPro"/>
</dbReference>
<gene>
    <name evidence="11" type="primary">carA_44</name>
    <name evidence="11" type="ORF">SDC9_106485</name>
</gene>
<dbReference type="HAMAP" id="MF_01209">
    <property type="entry name" value="CPSase_S_chain"/>
    <property type="match status" value="1"/>
</dbReference>
<evidence type="ECO:0000256" key="8">
    <source>
        <dbReference type="ARBA" id="ARBA00044340"/>
    </source>
</evidence>
<dbReference type="Gene3D" id="3.40.50.880">
    <property type="match status" value="1"/>
</dbReference>
<evidence type="ECO:0000256" key="7">
    <source>
        <dbReference type="ARBA" id="ARBA00022962"/>
    </source>
</evidence>
<protein>
    <recommendedName>
        <fullName evidence="3">carbamoyl-phosphate synthase (glutamine-hydrolyzing)</fullName>
        <ecNumber evidence="3">6.3.5.5</ecNumber>
    </recommendedName>
    <alternativeName>
        <fullName evidence="8">Arginine-specific carbamoyl phosphate synthetase, glutamine chain</fullName>
    </alternativeName>
</protein>
<dbReference type="InterPro" id="IPR035686">
    <property type="entry name" value="CPSase_GATase1"/>
</dbReference>
<evidence type="ECO:0000256" key="9">
    <source>
        <dbReference type="ARBA" id="ARBA00048816"/>
    </source>
</evidence>
<comment type="similarity">
    <text evidence="2">Belongs to the CarA family.</text>
</comment>
<name>A0A645B2J3_9ZZZZ</name>
<reference evidence="11" key="1">
    <citation type="submission" date="2019-08" db="EMBL/GenBank/DDBJ databases">
        <authorList>
            <person name="Kucharzyk K."/>
            <person name="Murdoch R.W."/>
            <person name="Higgins S."/>
            <person name="Loffler F."/>
        </authorList>
    </citation>
    <scope>NUCLEOTIDE SEQUENCE</scope>
</reference>
<dbReference type="GO" id="GO:0005524">
    <property type="term" value="F:ATP binding"/>
    <property type="evidence" value="ECO:0007669"/>
    <property type="project" value="UniProtKB-KW"/>
</dbReference>
<sequence length="365" mass="41235">MKNDFNRKIVLEDGSEYYGYGFGYHTDRVCEIVFNTSMVGYQEIVSDPSYTYQMVVMTYPLIGNYGITDEDFETRIPSIGGLVVREYNDLPSNFRYTKTLSEILEENKIPAIWGVDTRKIGRSIRDLGSRRVYITDIDTSKEEALKIINETQIPKDAVSKVSCSKRWYSRTSNHIYNVVAVDCGIKLNIVRSLNARDCNVTVVPWNTTAEEIAMFEPDGVFLSNGPGDPEDVTPVIELVKKLKGKYPIFGICLGHQLISLAYGAKTYKLKFGHRGGNHPVKNLETGKIEITSQNHSYAVDMDTIKDTELTATHINILDNTVEGVECKKDKVFSVQYHPESSPGPQDSAYLFDKFINIMKENKENA</sequence>
<dbReference type="EMBL" id="VSSQ01017386">
    <property type="protein sequence ID" value="MPM59639.1"/>
    <property type="molecule type" value="Genomic_DNA"/>
</dbReference>
<evidence type="ECO:0000256" key="2">
    <source>
        <dbReference type="ARBA" id="ARBA00007800"/>
    </source>
</evidence>